<dbReference type="InterPro" id="IPR006619">
    <property type="entry name" value="PGRP_domain_met/bac"/>
</dbReference>
<gene>
    <name evidence="4" type="ORF">B0I31_107181</name>
</gene>
<dbReference type="CDD" id="cd06583">
    <property type="entry name" value="PGRP"/>
    <property type="match status" value="1"/>
</dbReference>
<feature type="domain" description="N-acetylmuramoyl-L-alanine amidase" evidence="2">
    <location>
        <begin position="68"/>
        <end position="216"/>
    </location>
</feature>
<dbReference type="InterPro" id="IPR036505">
    <property type="entry name" value="Amidase/PGRP_sf"/>
</dbReference>
<evidence type="ECO:0000256" key="1">
    <source>
        <dbReference type="ARBA" id="ARBA00007553"/>
    </source>
</evidence>
<dbReference type="SMART" id="SM00701">
    <property type="entry name" value="PGRP"/>
    <property type="match status" value="1"/>
</dbReference>
<dbReference type="InterPro" id="IPR002502">
    <property type="entry name" value="Amidase_domain"/>
</dbReference>
<dbReference type="Gene3D" id="3.40.80.10">
    <property type="entry name" value="Peptidoglycan recognition protein-like"/>
    <property type="match status" value="1"/>
</dbReference>
<dbReference type="SMART" id="SM00644">
    <property type="entry name" value="Ami_2"/>
    <property type="match status" value="1"/>
</dbReference>
<dbReference type="PROSITE" id="PS51318">
    <property type="entry name" value="TAT"/>
    <property type="match status" value="1"/>
</dbReference>
<proteinExistence type="inferred from homology"/>
<dbReference type="PANTHER" id="PTHR11022:SF41">
    <property type="entry name" value="PEPTIDOGLYCAN-RECOGNITION PROTEIN LC-RELATED"/>
    <property type="match status" value="1"/>
</dbReference>
<dbReference type="AlphaFoldDB" id="A0A2P8I6Q3"/>
<keyword evidence="5" id="KW-1185">Reference proteome</keyword>
<dbReference type="GO" id="GO:0008745">
    <property type="term" value="F:N-acetylmuramoyl-L-alanine amidase activity"/>
    <property type="evidence" value="ECO:0007669"/>
    <property type="project" value="InterPro"/>
</dbReference>
<feature type="domain" description="Peptidoglycan recognition protein family" evidence="3">
    <location>
        <begin position="56"/>
        <end position="210"/>
    </location>
</feature>
<dbReference type="Pfam" id="PF01510">
    <property type="entry name" value="Amidase_2"/>
    <property type="match status" value="1"/>
</dbReference>
<dbReference type="PANTHER" id="PTHR11022">
    <property type="entry name" value="PEPTIDOGLYCAN RECOGNITION PROTEIN"/>
    <property type="match status" value="1"/>
</dbReference>
<evidence type="ECO:0000259" key="2">
    <source>
        <dbReference type="SMART" id="SM00644"/>
    </source>
</evidence>
<dbReference type="GO" id="GO:0008270">
    <property type="term" value="F:zinc ion binding"/>
    <property type="evidence" value="ECO:0007669"/>
    <property type="project" value="InterPro"/>
</dbReference>
<accession>A0A2P8I6Q3</accession>
<evidence type="ECO:0000313" key="4">
    <source>
        <dbReference type="EMBL" id="PSL54126.1"/>
    </source>
</evidence>
<dbReference type="GO" id="GO:0009253">
    <property type="term" value="P:peptidoglycan catabolic process"/>
    <property type="evidence" value="ECO:0007669"/>
    <property type="project" value="InterPro"/>
</dbReference>
<comment type="caution">
    <text evidence="4">The sequence shown here is derived from an EMBL/GenBank/DDBJ whole genome shotgun (WGS) entry which is preliminary data.</text>
</comment>
<organism evidence="4 5">
    <name type="scientific">Saccharothrix carnea</name>
    <dbReference type="NCBI Taxonomy" id="1280637"/>
    <lineage>
        <taxon>Bacteria</taxon>
        <taxon>Bacillati</taxon>
        <taxon>Actinomycetota</taxon>
        <taxon>Actinomycetes</taxon>
        <taxon>Pseudonocardiales</taxon>
        <taxon>Pseudonocardiaceae</taxon>
        <taxon>Saccharothrix</taxon>
    </lineage>
</organism>
<dbReference type="Proteomes" id="UP000241118">
    <property type="component" value="Unassembled WGS sequence"/>
</dbReference>
<name>A0A2P8I6Q3_SACCR</name>
<dbReference type="SUPFAM" id="SSF55846">
    <property type="entry name" value="N-acetylmuramoyl-L-alanine amidase-like"/>
    <property type="match status" value="1"/>
</dbReference>
<evidence type="ECO:0000259" key="3">
    <source>
        <dbReference type="SMART" id="SM00701"/>
    </source>
</evidence>
<comment type="similarity">
    <text evidence="1">Belongs to the N-acetylmuramoyl-L-alanine amidase 2 family.</text>
</comment>
<evidence type="ECO:0000313" key="5">
    <source>
        <dbReference type="Proteomes" id="UP000241118"/>
    </source>
</evidence>
<sequence length="237" mass="25620">MSRSALHPSGCECLTSTTKIGKTIHMMRRRSLLTGLAGAGVLVGLGASPAHGSPILPIRSCADWGARRPSQPTTVVNERPVRILIHHTASANVTDYSQAAAYANARWIQDLHMDTNGWIDSGQHFTNSRGGFLMEGRHGSLAALRAGDRVVVGAHCPGQNTAAIGIENEGLYMDVEPPKLQWDSLVSFCVYTCEQYGIPATAIHGHRDYRDTLCPGDRLYALLPRLRQEVAQVLGVA</sequence>
<reference evidence="4 5" key="1">
    <citation type="submission" date="2018-03" db="EMBL/GenBank/DDBJ databases">
        <title>Genomic Encyclopedia of Type Strains, Phase III (KMG-III): the genomes of soil and plant-associated and newly described type strains.</title>
        <authorList>
            <person name="Whitman W."/>
        </authorList>
    </citation>
    <scope>NUCLEOTIDE SEQUENCE [LARGE SCALE GENOMIC DNA]</scope>
    <source>
        <strain evidence="4 5">CGMCC 4.7097</strain>
    </source>
</reference>
<protein>
    <submittedName>
        <fullName evidence="4">N-acetylmuramoyl-L-alanine amidase</fullName>
    </submittedName>
</protein>
<dbReference type="InterPro" id="IPR006311">
    <property type="entry name" value="TAT_signal"/>
</dbReference>
<dbReference type="InterPro" id="IPR015510">
    <property type="entry name" value="PGRP"/>
</dbReference>
<dbReference type="EMBL" id="PYAX01000007">
    <property type="protein sequence ID" value="PSL54126.1"/>
    <property type="molecule type" value="Genomic_DNA"/>
</dbReference>